<evidence type="ECO:0000313" key="3">
    <source>
        <dbReference type="Proteomes" id="UP000192293"/>
    </source>
</evidence>
<keyword evidence="3" id="KW-1185">Reference proteome</keyword>
<reference evidence="1" key="2">
    <citation type="submission" date="2020-07" db="EMBL/GenBank/DDBJ databases">
        <authorList>
            <person name="Pettersson B.M.F."/>
            <person name="Behra P.R.K."/>
            <person name="Ramesh M."/>
            <person name="Das S."/>
            <person name="Dasgupta S."/>
            <person name="Kirsebom L.A."/>
        </authorList>
    </citation>
    <scope>NUCLEOTIDE SEQUENCE</scope>
    <source>
        <strain evidence="1">DSM 45439</strain>
    </source>
</reference>
<reference evidence="2 3" key="1">
    <citation type="submission" date="2017-02" db="EMBL/GenBank/DDBJ databases">
        <title>The new phylogeny of genus Mycobacterium.</title>
        <authorList>
            <person name="Tortoli E."/>
            <person name="Trovato A."/>
            <person name="Cirillo D.M."/>
        </authorList>
    </citation>
    <scope>NUCLEOTIDE SEQUENCE [LARGE SCALE GENOMIC DNA]</scope>
    <source>
        <strain evidence="2 3">DSM 45439</strain>
    </source>
</reference>
<name>A0AAW5RZW2_MYCBC</name>
<dbReference type="Proteomes" id="UP001207588">
    <property type="component" value="Unassembled WGS sequence"/>
</dbReference>
<organism evidence="1 4">
    <name type="scientific">Mycobacterium bouchedurhonense</name>
    <dbReference type="NCBI Taxonomy" id="701041"/>
    <lineage>
        <taxon>Bacteria</taxon>
        <taxon>Bacillati</taxon>
        <taxon>Actinomycetota</taxon>
        <taxon>Actinomycetes</taxon>
        <taxon>Mycobacteriales</taxon>
        <taxon>Mycobacteriaceae</taxon>
        <taxon>Mycobacterium</taxon>
        <taxon>Mycobacterium avium complex (MAC)</taxon>
    </lineage>
</organism>
<evidence type="ECO:0000313" key="2">
    <source>
        <dbReference type="EMBL" id="ORA45520.1"/>
    </source>
</evidence>
<evidence type="ECO:0000313" key="1">
    <source>
        <dbReference type="EMBL" id="MCV6988688.1"/>
    </source>
</evidence>
<evidence type="ECO:0000313" key="4">
    <source>
        <dbReference type="Proteomes" id="UP001207588"/>
    </source>
</evidence>
<dbReference type="EMBL" id="MVHL01000037">
    <property type="protein sequence ID" value="ORA45520.1"/>
    <property type="molecule type" value="Genomic_DNA"/>
</dbReference>
<proteinExistence type="predicted"/>
<reference evidence="1" key="3">
    <citation type="journal article" date="2022" name="BMC Genomics">
        <title>Comparative genome analysis of mycobacteria focusing on tRNA and non-coding RNA.</title>
        <authorList>
            <person name="Behra P.R.K."/>
            <person name="Pettersson B.M.F."/>
            <person name="Ramesh M."/>
            <person name="Das S."/>
            <person name="Dasgupta S."/>
            <person name="Kirsebom L.A."/>
        </authorList>
    </citation>
    <scope>NUCLEOTIDE SEQUENCE</scope>
    <source>
        <strain evidence="1">DSM 45439</strain>
    </source>
</reference>
<dbReference type="EMBL" id="JACKTG010000013">
    <property type="protein sequence ID" value="MCV6988688.1"/>
    <property type="molecule type" value="Genomic_DNA"/>
</dbReference>
<protein>
    <submittedName>
        <fullName evidence="1">Fur family transcriptional regulator</fullName>
    </submittedName>
</protein>
<dbReference type="SUPFAM" id="SSF46785">
    <property type="entry name" value="Winged helix' DNA-binding domain"/>
    <property type="match status" value="1"/>
</dbReference>
<dbReference type="AlphaFoldDB" id="A0AAW5RZW2"/>
<sequence>MTNLIAARDLRRLLLGMLGDTAAVSSTADLRRALADTLGTNVVHEVVYRNLKILEKRGQVTRHGAVGRHCYWQLRVDQPRRASIA</sequence>
<accession>A0AAW5RZW2</accession>
<dbReference type="Proteomes" id="UP000192293">
    <property type="component" value="Unassembled WGS sequence"/>
</dbReference>
<dbReference type="RefSeq" id="WP_139800121.1">
    <property type="nucleotide sequence ID" value="NZ_JACKTG010000013.1"/>
</dbReference>
<comment type="caution">
    <text evidence="1">The sequence shown here is derived from an EMBL/GenBank/DDBJ whole genome shotgun (WGS) entry which is preliminary data.</text>
</comment>
<dbReference type="InterPro" id="IPR036390">
    <property type="entry name" value="WH_DNA-bd_sf"/>
</dbReference>
<gene>
    <name evidence="2" type="ORF">BST19_20080</name>
    <name evidence="1" type="ORF">H7I91_05095</name>
</gene>